<comment type="caution">
    <text evidence="1">The sequence shown here is derived from an EMBL/GenBank/DDBJ whole genome shotgun (WGS) entry which is preliminary data.</text>
</comment>
<proteinExistence type="predicted"/>
<dbReference type="Proteomes" id="UP000023152">
    <property type="component" value="Unassembled WGS sequence"/>
</dbReference>
<keyword evidence="2" id="KW-1185">Reference proteome</keyword>
<name>X6NXG3_RETFI</name>
<gene>
    <name evidence="1" type="ORF">RFI_06547</name>
</gene>
<sequence length="203" mass="22442">MHFFVDQEHLEQLWRLERGVGKVGKLVGRYLVGYLVGAVVGVRVVGNDVGVRVVGNDVGFRVVGGNVGCGFVGDWVVVGLFVGGALPSGLGSCHERIESDDDDDDDDDDNNDDGVDDTLEHMVFVFASHTCSRILKVPFALFVPYFSWTQYFCLPQFSDPCGTHSCSLQYNRQLSLQSNLILLQLLSPVQYHIKVPRGFICKD</sequence>
<organism evidence="1 2">
    <name type="scientific">Reticulomyxa filosa</name>
    <dbReference type="NCBI Taxonomy" id="46433"/>
    <lineage>
        <taxon>Eukaryota</taxon>
        <taxon>Sar</taxon>
        <taxon>Rhizaria</taxon>
        <taxon>Retaria</taxon>
        <taxon>Foraminifera</taxon>
        <taxon>Monothalamids</taxon>
        <taxon>Reticulomyxidae</taxon>
        <taxon>Reticulomyxa</taxon>
    </lineage>
</organism>
<evidence type="ECO:0000313" key="2">
    <source>
        <dbReference type="Proteomes" id="UP000023152"/>
    </source>
</evidence>
<dbReference type="AlphaFoldDB" id="X6NXG3"/>
<accession>X6NXG3</accession>
<dbReference type="EMBL" id="ASPP01005420">
    <property type="protein sequence ID" value="ETO30573.1"/>
    <property type="molecule type" value="Genomic_DNA"/>
</dbReference>
<protein>
    <submittedName>
        <fullName evidence="1">Uncharacterized protein</fullName>
    </submittedName>
</protein>
<evidence type="ECO:0000313" key="1">
    <source>
        <dbReference type="EMBL" id="ETO30573.1"/>
    </source>
</evidence>
<reference evidence="1 2" key="1">
    <citation type="journal article" date="2013" name="Curr. Biol.">
        <title>The Genome of the Foraminiferan Reticulomyxa filosa.</title>
        <authorList>
            <person name="Glockner G."/>
            <person name="Hulsmann N."/>
            <person name="Schleicher M."/>
            <person name="Noegel A.A."/>
            <person name="Eichinger L."/>
            <person name="Gallinger C."/>
            <person name="Pawlowski J."/>
            <person name="Sierra R."/>
            <person name="Euteneuer U."/>
            <person name="Pillet L."/>
            <person name="Moustafa A."/>
            <person name="Platzer M."/>
            <person name="Groth M."/>
            <person name="Szafranski K."/>
            <person name="Schliwa M."/>
        </authorList>
    </citation>
    <scope>NUCLEOTIDE SEQUENCE [LARGE SCALE GENOMIC DNA]</scope>
</reference>